<dbReference type="InterPro" id="IPR051712">
    <property type="entry name" value="ARTD-AVP"/>
</dbReference>
<evidence type="ECO:0000313" key="5">
    <source>
        <dbReference type="Proteomes" id="UP000013827"/>
    </source>
</evidence>
<evidence type="ECO:0000256" key="1">
    <source>
        <dbReference type="RuleBase" id="RU362114"/>
    </source>
</evidence>
<dbReference type="GeneID" id="17249847"/>
<proteinExistence type="predicted"/>
<dbReference type="PaxDb" id="2903-EOD03745"/>
<reference evidence="5" key="1">
    <citation type="journal article" date="2013" name="Nature">
        <title>Pan genome of the phytoplankton Emiliania underpins its global distribution.</title>
        <authorList>
            <person name="Read B.A."/>
            <person name="Kegel J."/>
            <person name="Klute M.J."/>
            <person name="Kuo A."/>
            <person name="Lefebvre S.C."/>
            <person name="Maumus F."/>
            <person name="Mayer C."/>
            <person name="Miller J."/>
            <person name="Monier A."/>
            <person name="Salamov A."/>
            <person name="Young J."/>
            <person name="Aguilar M."/>
            <person name="Claverie J.M."/>
            <person name="Frickenhaus S."/>
            <person name="Gonzalez K."/>
            <person name="Herman E.K."/>
            <person name="Lin Y.C."/>
            <person name="Napier J."/>
            <person name="Ogata H."/>
            <person name="Sarno A.F."/>
            <person name="Shmutz J."/>
            <person name="Schroeder D."/>
            <person name="de Vargas C."/>
            <person name="Verret F."/>
            <person name="von Dassow P."/>
            <person name="Valentin K."/>
            <person name="Van de Peer Y."/>
            <person name="Wheeler G."/>
            <person name="Dacks J.B."/>
            <person name="Delwiche C.F."/>
            <person name="Dyhrman S.T."/>
            <person name="Glockner G."/>
            <person name="John U."/>
            <person name="Richards T."/>
            <person name="Worden A.Z."/>
            <person name="Zhang X."/>
            <person name="Grigoriev I.V."/>
            <person name="Allen A.E."/>
            <person name="Bidle K."/>
            <person name="Borodovsky M."/>
            <person name="Bowler C."/>
            <person name="Brownlee C."/>
            <person name="Cock J.M."/>
            <person name="Elias M."/>
            <person name="Gladyshev V.N."/>
            <person name="Groth M."/>
            <person name="Guda C."/>
            <person name="Hadaegh A."/>
            <person name="Iglesias-Rodriguez M.D."/>
            <person name="Jenkins J."/>
            <person name="Jones B.M."/>
            <person name="Lawson T."/>
            <person name="Leese F."/>
            <person name="Lindquist E."/>
            <person name="Lobanov A."/>
            <person name="Lomsadze A."/>
            <person name="Malik S.B."/>
            <person name="Marsh M.E."/>
            <person name="Mackinder L."/>
            <person name="Mock T."/>
            <person name="Mueller-Roeber B."/>
            <person name="Pagarete A."/>
            <person name="Parker M."/>
            <person name="Probert I."/>
            <person name="Quesneville H."/>
            <person name="Raines C."/>
            <person name="Rensing S.A."/>
            <person name="Riano-Pachon D.M."/>
            <person name="Richier S."/>
            <person name="Rokitta S."/>
            <person name="Shiraiwa Y."/>
            <person name="Soanes D.M."/>
            <person name="van der Giezen M."/>
            <person name="Wahlund T.M."/>
            <person name="Williams B."/>
            <person name="Wilson W."/>
            <person name="Wolfe G."/>
            <person name="Wurch L.L."/>
        </authorList>
    </citation>
    <scope>NUCLEOTIDE SEQUENCE</scope>
</reference>
<dbReference type="GO" id="GO:0003950">
    <property type="term" value="F:NAD+ poly-ADP-ribosyltransferase activity"/>
    <property type="evidence" value="ECO:0007669"/>
    <property type="project" value="UniProtKB-UniRule"/>
</dbReference>
<keyword evidence="1" id="KW-0328">Glycosyltransferase</keyword>
<dbReference type="Gene3D" id="3.90.228.10">
    <property type="match status" value="1"/>
</dbReference>
<name>A0A0D3HXL0_EMIH1</name>
<dbReference type="EC" id="2.4.2.-" evidence="1"/>
<sequence>MGNAFTYLGLRSPDRVPWGPDGGDGGPTESKLVPLSPMSNESLLIKTLLARSCSSAELKTVSRVQNKKLWSAYSHFRDAELIHSAGGDVNEMLLFHGTAERPASDVLAHPQGLDPRFSKGGGFYGHGIYLAEDPSYPIGGRYAHRISGTDGRRVQLLVVRAALGSQQQMGQRISAETREMRMPGVRLEGPPRVLYDSVRGGPHRPFQSGGGDNGCDASIVHVVYESRQMYPAYVIEVEMEMGAEAQHAAMIQKARAALVARQPAAAPHAAPPSTSSHSAAQVPAVRLRFLTDPDSSDAFDPDAAIQKKPPPPKTAASKEKKPPPVNKAAGKEKATGSKQQPNKPPPDSSDEEDQPLSKRKQT</sequence>
<dbReference type="PANTHER" id="PTHR45740:SF2">
    <property type="entry name" value="POLY [ADP-RIBOSE] POLYMERASE"/>
    <property type="match status" value="1"/>
</dbReference>
<dbReference type="PANTHER" id="PTHR45740">
    <property type="entry name" value="POLY [ADP-RIBOSE] POLYMERASE"/>
    <property type="match status" value="1"/>
</dbReference>
<evidence type="ECO:0000259" key="3">
    <source>
        <dbReference type="PROSITE" id="PS51059"/>
    </source>
</evidence>
<dbReference type="RefSeq" id="XP_005756174.1">
    <property type="nucleotide sequence ID" value="XM_005756117.1"/>
</dbReference>
<protein>
    <recommendedName>
        <fullName evidence="1">Poly [ADP-ribose] polymerase</fullName>
        <shortName evidence="1">PARP</shortName>
        <ecNumber evidence="1">2.4.2.-</ecNumber>
    </recommendedName>
</protein>
<accession>A0A0D3HXL0</accession>
<dbReference type="HOGENOM" id="CLU_766017_0_0_1"/>
<keyword evidence="1" id="KW-0808">Transferase</keyword>
<keyword evidence="5" id="KW-1185">Reference proteome</keyword>
<feature type="region of interest" description="Disordered" evidence="2">
    <location>
        <begin position="292"/>
        <end position="362"/>
    </location>
</feature>
<organism evidence="4 5">
    <name type="scientific">Emiliania huxleyi (strain CCMP1516)</name>
    <dbReference type="NCBI Taxonomy" id="280463"/>
    <lineage>
        <taxon>Eukaryota</taxon>
        <taxon>Haptista</taxon>
        <taxon>Haptophyta</taxon>
        <taxon>Prymnesiophyceae</taxon>
        <taxon>Isochrysidales</taxon>
        <taxon>Noelaerhabdaceae</taxon>
        <taxon>Emiliania</taxon>
    </lineage>
</organism>
<dbReference type="PROSITE" id="PS51059">
    <property type="entry name" value="PARP_CATALYTIC"/>
    <property type="match status" value="1"/>
</dbReference>
<dbReference type="GO" id="GO:0005634">
    <property type="term" value="C:nucleus"/>
    <property type="evidence" value="ECO:0007669"/>
    <property type="project" value="TreeGrafter"/>
</dbReference>
<dbReference type="Proteomes" id="UP000013827">
    <property type="component" value="Unassembled WGS sequence"/>
</dbReference>
<dbReference type="SUPFAM" id="SSF56399">
    <property type="entry name" value="ADP-ribosylation"/>
    <property type="match status" value="1"/>
</dbReference>
<dbReference type="InterPro" id="IPR012317">
    <property type="entry name" value="Poly(ADP-ribose)pol_cat_dom"/>
</dbReference>
<feature type="domain" description="PARP catalytic" evidence="3">
    <location>
        <begin position="19"/>
        <end position="246"/>
    </location>
</feature>
<dbReference type="KEGG" id="ehx:EMIHUDRAFT_221903"/>
<evidence type="ECO:0000256" key="2">
    <source>
        <dbReference type="SAM" id="MobiDB-lite"/>
    </source>
</evidence>
<dbReference type="GO" id="GO:1990404">
    <property type="term" value="F:NAD+-protein mono-ADP-ribosyltransferase activity"/>
    <property type="evidence" value="ECO:0007669"/>
    <property type="project" value="TreeGrafter"/>
</dbReference>
<dbReference type="AlphaFoldDB" id="A0A0D3HXL0"/>
<dbReference type="EnsemblProtists" id="EOD03745">
    <property type="protein sequence ID" value="EOD03745"/>
    <property type="gene ID" value="EMIHUDRAFT_221903"/>
</dbReference>
<dbReference type="Pfam" id="PF00644">
    <property type="entry name" value="PARP"/>
    <property type="match status" value="1"/>
</dbReference>
<evidence type="ECO:0000313" key="4">
    <source>
        <dbReference type="EnsemblProtists" id="EOD03745"/>
    </source>
</evidence>
<keyword evidence="1" id="KW-0520">NAD</keyword>
<reference evidence="4" key="2">
    <citation type="submission" date="2024-10" db="UniProtKB">
        <authorList>
            <consortium name="EnsemblProtists"/>
        </authorList>
    </citation>
    <scope>IDENTIFICATION</scope>
</reference>